<dbReference type="Proteomes" id="UP000887566">
    <property type="component" value="Unplaced"/>
</dbReference>
<evidence type="ECO:0000313" key="2">
    <source>
        <dbReference type="Proteomes" id="UP000887566"/>
    </source>
</evidence>
<evidence type="ECO:0000256" key="1">
    <source>
        <dbReference type="SAM" id="MobiDB-lite"/>
    </source>
</evidence>
<keyword evidence="2" id="KW-1185">Reference proteome</keyword>
<dbReference type="AlphaFoldDB" id="A0A914XJY0"/>
<dbReference type="WBParaSite" id="PSAMB.scaffold858size40090.g9330.t1">
    <property type="protein sequence ID" value="PSAMB.scaffold858size40090.g9330.t1"/>
    <property type="gene ID" value="PSAMB.scaffold858size40090.g9330"/>
</dbReference>
<organism evidence="2 3">
    <name type="scientific">Plectus sambesii</name>
    <dbReference type="NCBI Taxonomy" id="2011161"/>
    <lineage>
        <taxon>Eukaryota</taxon>
        <taxon>Metazoa</taxon>
        <taxon>Ecdysozoa</taxon>
        <taxon>Nematoda</taxon>
        <taxon>Chromadorea</taxon>
        <taxon>Plectida</taxon>
        <taxon>Plectina</taxon>
        <taxon>Plectoidea</taxon>
        <taxon>Plectidae</taxon>
        <taxon>Plectus</taxon>
    </lineage>
</organism>
<reference evidence="3" key="1">
    <citation type="submission" date="2022-11" db="UniProtKB">
        <authorList>
            <consortium name="WormBaseParasite"/>
        </authorList>
    </citation>
    <scope>IDENTIFICATION</scope>
</reference>
<evidence type="ECO:0000313" key="3">
    <source>
        <dbReference type="WBParaSite" id="PSAMB.scaffold858size40090.g9330.t1"/>
    </source>
</evidence>
<proteinExistence type="predicted"/>
<feature type="region of interest" description="Disordered" evidence="1">
    <location>
        <begin position="43"/>
        <end position="118"/>
    </location>
</feature>
<sequence length="287" mass="32311">MSSEFQSTDVRIEEEQQEGVNSAEFKKYVGVEAARRALRRNVHFGDNTILEYDPNDDFTEFQKRNDEGGGQRVPLTPVDGDRPPTRGILSRSSTSARRPPRSPRRGKPTSPLVQSRGGRNFMLVASEQSGVLLLPRAVADAVDAHERVFLHRLCVPAAAWNGRRCLPVAHTISIPSSYLMALPKTDPKKLRSFEVERRDTIEKRKSSDASADSKSIRRLSESFGKNDGDLLMFDKLKDVLSEVHQEIQRRSTISNIEEVRAKPSSVNVGLMNGEWAHNNRPEAYKFK</sequence>
<accession>A0A914XJY0</accession>
<feature type="compositionally biased region" description="Basic and acidic residues" evidence="1">
    <location>
        <begin position="60"/>
        <end position="69"/>
    </location>
</feature>
<feature type="region of interest" description="Disordered" evidence="1">
    <location>
        <begin position="1"/>
        <end position="22"/>
    </location>
</feature>
<feature type="compositionally biased region" description="Basic residues" evidence="1">
    <location>
        <begin position="98"/>
        <end position="107"/>
    </location>
</feature>
<name>A0A914XJY0_9BILA</name>
<protein>
    <submittedName>
        <fullName evidence="3">Uncharacterized protein</fullName>
    </submittedName>
</protein>